<proteinExistence type="predicted"/>
<feature type="compositionally biased region" description="Low complexity" evidence="1">
    <location>
        <begin position="154"/>
        <end position="163"/>
    </location>
</feature>
<evidence type="ECO:0000313" key="2">
    <source>
        <dbReference type="EMBL" id="KAE8764853.1"/>
    </source>
</evidence>
<reference evidence="2 3" key="1">
    <citation type="submission" date="2019-10" db="EMBL/GenBank/DDBJ databases">
        <title>Georgenia wutianyii sp. nov. and Georgenia yuyongxinii sp. nov. isolated from plateau pika (Ochotona curzoniae) in the Qinghai-Tibet plateau of China.</title>
        <authorList>
            <person name="Tian Z."/>
        </authorList>
    </citation>
    <scope>NUCLEOTIDE SEQUENCE [LARGE SCALE GENOMIC DNA]</scope>
    <source>
        <strain evidence="2 3">DSM 21501</strain>
    </source>
</reference>
<organism evidence="2 3">
    <name type="scientific">Georgenia thermotolerans</name>
    <dbReference type="NCBI Taxonomy" id="527326"/>
    <lineage>
        <taxon>Bacteria</taxon>
        <taxon>Bacillati</taxon>
        <taxon>Actinomycetota</taxon>
        <taxon>Actinomycetes</taxon>
        <taxon>Micrococcales</taxon>
        <taxon>Bogoriellaceae</taxon>
        <taxon>Georgenia</taxon>
    </lineage>
</organism>
<sequence>MGVRQAVTRAAAEGAHVLLVEVPGWWRTRAAVERAVLARGWRLALTPADADALVVCGAPGAGLRERVESVWHQLPGPRVRVGIVDDDAAACLDRVHAGLLHTAAHRDDARRRPGASDLLAEPGDDGSGHGDMEGHEGHGDHGDMEGHEGHGDMDMGMDMSPGGIPLAGGGEDRDGLEMDVLTVRLGPVLPYWPAGLVLHCSLQGDVITEAHGDVVDEAEHVGTEPDRRARSLDNLVALLALAGWDDAAAQARRARDAALGAEARGEVPLDRLSRRLRRSRLLRWSLRGVAPLKAEAGRHGLPAAVVGDTYDRLLRLLDRATADDARGDGEAAGDRVRAPGPACSPRRLAHLVTGLDLATARLAIASLDIHELAVDRAGHEVSHG</sequence>
<name>A0A7J5USP6_9MICO</name>
<comment type="caution">
    <text evidence="2">The sequence shown here is derived from an EMBL/GenBank/DDBJ whole genome shotgun (WGS) entry which is preliminary data.</text>
</comment>
<dbReference type="OrthoDB" id="3373298at2"/>
<accession>A0A7J5USP6</accession>
<protein>
    <submittedName>
        <fullName evidence="2">Uncharacterized protein</fullName>
    </submittedName>
</protein>
<dbReference type="RefSeq" id="WP_152200347.1">
    <property type="nucleotide sequence ID" value="NZ_VUKF01000003.1"/>
</dbReference>
<feature type="region of interest" description="Disordered" evidence="1">
    <location>
        <begin position="106"/>
        <end position="171"/>
    </location>
</feature>
<keyword evidence="3" id="KW-1185">Reference proteome</keyword>
<dbReference type="Proteomes" id="UP000451860">
    <property type="component" value="Unassembled WGS sequence"/>
</dbReference>
<evidence type="ECO:0000313" key="3">
    <source>
        <dbReference type="Proteomes" id="UP000451860"/>
    </source>
</evidence>
<dbReference type="EMBL" id="WHJE01000021">
    <property type="protein sequence ID" value="KAE8764853.1"/>
    <property type="molecule type" value="Genomic_DNA"/>
</dbReference>
<evidence type="ECO:0000256" key="1">
    <source>
        <dbReference type="SAM" id="MobiDB-lite"/>
    </source>
</evidence>
<feature type="compositionally biased region" description="Basic and acidic residues" evidence="1">
    <location>
        <begin position="126"/>
        <end position="153"/>
    </location>
</feature>
<gene>
    <name evidence="2" type="ORF">GB883_06950</name>
</gene>
<dbReference type="AlphaFoldDB" id="A0A7J5USP6"/>